<dbReference type="RefSeq" id="WP_079723769.1">
    <property type="nucleotide sequence ID" value="NZ_BMCL01000002.1"/>
</dbReference>
<keyword evidence="2" id="KW-1185">Reference proteome</keyword>
<dbReference type="Pfam" id="PF01263">
    <property type="entry name" value="Aldose_epim"/>
    <property type="match status" value="1"/>
</dbReference>
<dbReference type="OrthoDB" id="9808779at2"/>
<dbReference type="GO" id="GO:0030246">
    <property type="term" value="F:carbohydrate binding"/>
    <property type="evidence" value="ECO:0007669"/>
    <property type="project" value="InterPro"/>
</dbReference>
<name>A0A1T5K8K0_9GAMM</name>
<sequence>MASESRAGTPRYDAMAPIAVGPLVHLAAGDLQVDLAPQAGGRIAQIHVDGIEQLIGPESGRLDAIQWGCYPMLPWAGRIREGRFHFEGRNWQLPINMPPHALHGLGYALPWTLDASTDDSAELSLHLPQDPGWPFGGIARQRLTLRDRQLHLHLSLQAGEQAMPAVIGWHPWFRKPDQLIFDAPLYYPRDAHGMATLPLAPPPLHPWDDCFLGPAEVVLLRGNQRLQLTSDQQHWVVYDAPAHATCVEPQTGPPDAFNLTPHVLATGEVLAMEFLFDWRQPGSSADA</sequence>
<dbReference type="InterPro" id="IPR008183">
    <property type="entry name" value="Aldose_1/G6P_1-epimerase"/>
</dbReference>
<organism evidence="1 2">
    <name type="scientific">Pseudoxanthomonas indica</name>
    <dbReference type="NCBI Taxonomy" id="428993"/>
    <lineage>
        <taxon>Bacteria</taxon>
        <taxon>Pseudomonadati</taxon>
        <taxon>Pseudomonadota</taxon>
        <taxon>Gammaproteobacteria</taxon>
        <taxon>Lysobacterales</taxon>
        <taxon>Lysobacteraceae</taxon>
        <taxon>Pseudoxanthomonas</taxon>
    </lineage>
</organism>
<dbReference type="GO" id="GO:0005975">
    <property type="term" value="P:carbohydrate metabolic process"/>
    <property type="evidence" value="ECO:0007669"/>
    <property type="project" value="InterPro"/>
</dbReference>
<evidence type="ECO:0000313" key="1">
    <source>
        <dbReference type="EMBL" id="SKC60023.1"/>
    </source>
</evidence>
<dbReference type="AlphaFoldDB" id="A0A1T5K8K0"/>
<dbReference type="STRING" id="428993.SAMN06296058_1472"/>
<reference evidence="1 2" key="1">
    <citation type="submission" date="2017-02" db="EMBL/GenBank/DDBJ databases">
        <authorList>
            <person name="Peterson S.W."/>
        </authorList>
    </citation>
    <scope>NUCLEOTIDE SEQUENCE [LARGE SCALE GENOMIC DNA]</scope>
    <source>
        <strain evidence="1 2">P15</strain>
    </source>
</reference>
<accession>A0A1T5K8K0</accession>
<dbReference type="InterPro" id="IPR011013">
    <property type="entry name" value="Gal_mutarotase_sf_dom"/>
</dbReference>
<dbReference type="EMBL" id="FUZV01000001">
    <property type="protein sequence ID" value="SKC60023.1"/>
    <property type="molecule type" value="Genomic_DNA"/>
</dbReference>
<protein>
    <submittedName>
        <fullName evidence="1">Aldose 1-epimerase</fullName>
    </submittedName>
</protein>
<gene>
    <name evidence="1" type="ORF">SAMN06296058_1472</name>
</gene>
<dbReference type="SUPFAM" id="SSF74650">
    <property type="entry name" value="Galactose mutarotase-like"/>
    <property type="match status" value="1"/>
</dbReference>
<dbReference type="Gene3D" id="2.70.98.10">
    <property type="match status" value="1"/>
</dbReference>
<proteinExistence type="predicted"/>
<dbReference type="GO" id="GO:0016853">
    <property type="term" value="F:isomerase activity"/>
    <property type="evidence" value="ECO:0007669"/>
    <property type="project" value="InterPro"/>
</dbReference>
<dbReference type="Proteomes" id="UP000190341">
    <property type="component" value="Unassembled WGS sequence"/>
</dbReference>
<dbReference type="InterPro" id="IPR014718">
    <property type="entry name" value="GH-type_carb-bd"/>
</dbReference>
<evidence type="ECO:0000313" key="2">
    <source>
        <dbReference type="Proteomes" id="UP000190341"/>
    </source>
</evidence>